<comment type="similarity">
    <text evidence="2 12">Belongs to the short-chain dehydrogenases/reductases (SDR) family.</text>
</comment>
<keyword evidence="4" id="KW-0521">NADP</keyword>
<gene>
    <name evidence="14" type="primary">dhs-3</name>
    <name evidence="14" type="ORF">AVEN_293_1</name>
</gene>
<comment type="function">
    <text evidence="9">Catalyzes the reduction of all-trans-retinal to all-trans-retinol in the presence of NADPH.</text>
</comment>
<dbReference type="SUPFAM" id="SSF51735">
    <property type="entry name" value="NAD(P)-binding Rossmann-fold domains"/>
    <property type="match status" value="1"/>
</dbReference>
<dbReference type="Proteomes" id="UP000499080">
    <property type="component" value="Unassembled WGS sequence"/>
</dbReference>
<evidence type="ECO:0000256" key="5">
    <source>
        <dbReference type="ARBA" id="ARBA00022989"/>
    </source>
</evidence>
<evidence type="ECO:0000256" key="3">
    <source>
        <dbReference type="ARBA" id="ARBA00022692"/>
    </source>
</evidence>
<keyword evidence="6" id="KW-0560">Oxidoreductase</keyword>
<dbReference type="CDD" id="cd05339">
    <property type="entry name" value="17beta-HSDXI-like_SDR_c"/>
    <property type="match status" value="1"/>
</dbReference>
<dbReference type="InterPro" id="IPR002347">
    <property type="entry name" value="SDR_fam"/>
</dbReference>
<keyword evidence="5" id="KW-1133">Transmembrane helix</keyword>
<comment type="subcellular location">
    <subcellularLocation>
        <location evidence="1">Membrane</location>
        <topology evidence="1">Multi-pass membrane protein</topology>
    </subcellularLocation>
</comment>
<evidence type="ECO:0000256" key="11">
    <source>
        <dbReference type="ARBA" id="ARBA00082544"/>
    </source>
</evidence>
<evidence type="ECO:0000313" key="14">
    <source>
        <dbReference type="EMBL" id="GBM05828.1"/>
    </source>
</evidence>
<feature type="region of interest" description="Disordered" evidence="13">
    <location>
        <begin position="13"/>
        <end position="34"/>
    </location>
</feature>
<keyword evidence="3" id="KW-0812">Transmembrane</keyword>
<comment type="caution">
    <text evidence="14">The sequence shown here is derived from an EMBL/GenBank/DDBJ whole genome shotgun (WGS) entry which is preliminary data.</text>
</comment>
<evidence type="ECO:0000256" key="9">
    <source>
        <dbReference type="ARBA" id="ARBA00059620"/>
    </source>
</evidence>
<evidence type="ECO:0000313" key="15">
    <source>
        <dbReference type="Proteomes" id="UP000499080"/>
    </source>
</evidence>
<proteinExistence type="inferred from homology"/>
<reference evidence="14 15" key="1">
    <citation type="journal article" date="2019" name="Sci. Rep.">
        <title>Orb-weaving spider Araneus ventricosus genome elucidates the spidroin gene catalogue.</title>
        <authorList>
            <person name="Kono N."/>
            <person name="Nakamura H."/>
            <person name="Ohtoshi R."/>
            <person name="Moran D.A.P."/>
            <person name="Shinohara A."/>
            <person name="Yoshida Y."/>
            <person name="Fujiwara M."/>
            <person name="Mori M."/>
            <person name="Tomita M."/>
            <person name="Arakawa K."/>
        </authorList>
    </citation>
    <scope>NUCLEOTIDE SEQUENCE [LARGE SCALE GENOMIC DNA]</scope>
</reference>
<evidence type="ECO:0000256" key="13">
    <source>
        <dbReference type="SAM" id="MobiDB-lite"/>
    </source>
</evidence>
<organism evidence="14 15">
    <name type="scientific">Araneus ventricosus</name>
    <name type="common">Orbweaver spider</name>
    <name type="synonym">Epeira ventricosa</name>
    <dbReference type="NCBI Taxonomy" id="182803"/>
    <lineage>
        <taxon>Eukaryota</taxon>
        <taxon>Metazoa</taxon>
        <taxon>Ecdysozoa</taxon>
        <taxon>Arthropoda</taxon>
        <taxon>Chelicerata</taxon>
        <taxon>Arachnida</taxon>
        <taxon>Araneae</taxon>
        <taxon>Araneomorphae</taxon>
        <taxon>Entelegynae</taxon>
        <taxon>Araneoidea</taxon>
        <taxon>Araneidae</taxon>
        <taxon>Araneus</taxon>
    </lineage>
</organism>
<sequence>MKVATTGNDTGVITAIAGHDPTPPAGRTSCHRSGGGGSGIGRLMALRFAKHGARIVVWDLNLSGAQETMKMVKDQGGEAFAFRCDVSQPQAVYDAAAKVKQEVGKVDILVNNAGIVTGKRFLDCPDEKIKKTFEVNALAHFWTCKAFLPDMMAENKGHIVSISSLVGLIGAIGLTDYCASKFASVGFEESLKLELYEEGYNGIKSSVVCPYMFNSGMFDGLNPGLFPMLTPEYVADNIVSAVLTNQEVIIIPGYFAVLIALKALFPTKCIYIMNSLYDPDNAMDGFKGREKKD</sequence>
<evidence type="ECO:0000256" key="1">
    <source>
        <dbReference type="ARBA" id="ARBA00004141"/>
    </source>
</evidence>
<evidence type="ECO:0000256" key="2">
    <source>
        <dbReference type="ARBA" id="ARBA00006484"/>
    </source>
</evidence>
<keyword evidence="7" id="KW-0443">Lipid metabolism</keyword>
<name>A0A4Y2CQ66_ARAVE</name>
<dbReference type="PRINTS" id="PR00080">
    <property type="entry name" value="SDRFAMILY"/>
</dbReference>
<evidence type="ECO:0000256" key="7">
    <source>
        <dbReference type="ARBA" id="ARBA00023098"/>
    </source>
</evidence>
<dbReference type="GO" id="GO:0005811">
    <property type="term" value="C:lipid droplet"/>
    <property type="evidence" value="ECO:0007669"/>
    <property type="project" value="TreeGrafter"/>
</dbReference>
<dbReference type="OrthoDB" id="10253736at2759"/>
<evidence type="ECO:0000256" key="8">
    <source>
        <dbReference type="ARBA" id="ARBA00023136"/>
    </source>
</evidence>
<accession>A0A4Y2CQ66</accession>
<evidence type="ECO:0000256" key="6">
    <source>
        <dbReference type="ARBA" id="ARBA00023002"/>
    </source>
</evidence>
<dbReference type="AlphaFoldDB" id="A0A4Y2CQ66"/>
<protein>
    <recommendedName>
        <fullName evidence="10">Short-chain dehydrogenase/reductase 3</fullName>
    </recommendedName>
    <alternativeName>
        <fullName evidence="11">Retinal short-chain dehydrogenase/reductase 1</fullName>
    </alternativeName>
</protein>
<keyword evidence="8" id="KW-0472">Membrane</keyword>
<dbReference type="PANTHER" id="PTHR24322">
    <property type="entry name" value="PKSB"/>
    <property type="match status" value="1"/>
</dbReference>
<dbReference type="PANTHER" id="PTHR24322:SF746">
    <property type="entry name" value="SHORT CHAIN DEHYDROGENASE_REDUCTASE FAMILY 16C MEMBER 5"/>
    <property type="match status" value="1"/>
</dbReference>
<dbReference type="InterPro" id="IPR036291">
    <property type="entry name" value="NAD(P)-bd_dom_sf"/>
</dbReference>
<dbReference type="Pfam" id="PF00106">
    <property type="entry name" value="adh_short"/>
    <property type="match status" value="1"/>
</dbReference>
<dbReference type="GO" id="GO:0016020">
    <property type="term" value="C:membrane"/>
    <property type="evidence" value="ECO:0007669"/>
    <property type="project" value="UniProtKB-SubCell"/>
</dbReference>
<dbReference type="FunFam" id="3.40.50.720:FF:000131">
    <property type="entry name" value="Short-chain dehydrogenase/reductase 3"/>
    <property type="match status" value="1"/>
</dbReference>
<evidence type="ECO:0000256" key="10">
    <source>
        <dbReference type="ARBA" id="ARBA00068717"/>
    </source>
</evidence>
<dbReference type="PRINTS" id="PR00081">
    <property type="entry name" value="GDHRDH"/>
</dbReference>
<dbReference type="GO" id="GO:0052650">
    <property type="term" value="F:all-trans-retinol dehydrogenase (NADP+) activity"/>
    <property type="evidence" value="ECO:0007669"/>
    <property type="project" value="UniProtKB-ARBA"/>
</dbReference>
<dbReference type="EMBL" id="BGPR01000219">
    <property type="protein sequence ID" value="GBM05828.1"/>
    <property type="molecule type" value="Genomic_DNA"/>
</dbReference>
<evidence type="ECO:0000256" key="12">
    <source>
        <dbReference type="RuleBase" id="RU000363"/>
    </source>
</evidence>
<dbReference type="Gene3D" id="3.40.50.720">
    <property type="entry name" value="NAD(P)-binding Rossmann-like Domain"/>
    <property type="match status" value="1"/>
</dbReference>
<keyword evidence="15" id="KW-1185">Reference proteome</keyword>
<evidence type="ECO:0000256" key="4">
    <source>
        <dbReference type="ARBA" id="ARBA00022857"/>
    </source>
</evidence>